<keyword evidence="4 5" id="KW-0472">Membrane</keyword>
<feature type="transmembrane region" description="Helical" evidence="5">
    <location>
        <begin position="43"/>
        <end position="67"/>
    </location>
</feature>
<evidence type="ECO:0000259" key="6">
    <source>
        <dbReference type="Pfam" id="PF06305"/>
    </source>
</evidence>
<evidence type="ECO:0000256" key="4">
    <source>
        <dbReference type="ARBA" id="ARBA00023136"/>
    </source>
</evidence>
<comment type="caution">
    <text evidence="7">The sequence shown here is derived from an EMBL/GenBank/DDBJ whole genome shotgun (WGS) entry which is preliminary data.</text>
</comment>
<keyword evidence="8" id="KW-1185">Reference proteome</keyword>
<dbReference type="RefSeq" id="WP_068375842.1">
    <property type="nucleotide sequence ID" value="NZ_LSNE01000005.1"/>
</dbReference>
<dbReference type="STRING" id="1799789.AX660_12185"/>
<dbReference type="AlphaFoldDB" id="A0A136A137"/>
<dbReference type="OrthoDB" id="7064015at2"/>
<protein>
    <recommendedName>
        <fullName evidence="6">Lipopolysaccharide assembly protein A domain-containing protein</fullName>
    </recommendedName>
</protein>
<keyword evidence="1" id="KW-1003">Cell membrane</keyword>
<evidence type="ECO:0000256" key="1">
    <source>
        <dbReference type="ARBA" id="ARBA00022475"/>
    </source>
</evidence>
<accession>A0A136A137</accession>
<keyword evidence="2 5" id="KW-0812">Transmembrane</keyword>
<dbReference type="InterPro" id="IPR010445">
    <property type="entry name" value="LapA_dom"/>
</dbReference>
<evidence type="ECO:0000313" key="8">
    <source>
        <dbReference type="Proteomes" id="UP000070299"/>
    </source>
</evidence>
<evidence type="ECO:0000256" key="2">
    <source>
        <dbReference type="ARBA" id="ARBA00022692"/>
    </source>
</evidence>
<proteinExistence type="predicted"/>
<reference evidence="8" key="1">
    <citation type="submission" date="2016-02" db="EMBL/GenBank/DDBJ databases">
        <authorList>
            <person name="Schultz-Johansen M."/>
            <person name="Glaring M.A."/>
            <person name="Bech P.K."/>
            <person name="Stougaard P."/>
        </authorList>
    </citation>
    <scope>NUCLEOTIDE SEQUENCE [LARGE SCALE GENOMIC DNA]</scope>
    <source>
        <strain evidence="8">S66</strain>
    </source>
</reference>
<feature type="domain" description="Lipopolysaccharide assembly protein A" evidence="6">
    <location>
        <begin position="26"/>
        <end position="85"/>
    </location>
</feature>
<evidence type="ECO:0000256" key="5">
    <source>
        <dbReference type="SAM" id="Phobius"/>
    </source>
</evidence>
<dbReference type="EMBL" id="LSNE01000005">
    <property type="protein sequence ID" value="KXI28939.1"/>
    <property type="molecule type" value="Genomic_DNA"/>
</dbReference>
<sequence>MKIKGLLILIGILVLLILAGFLGSHNSAIVRVNYLIAETDVKMSILLGLTFLVGFIFSLVLLLPYVLRLKWQINMLNRKQKKLAQGSTLS</sequence>
<organism evidence="7 8">
    <name type="scientific">Paraglaciecola hydrolytica</name>
    <dbReference type="NCBI Taxonomy" id="1799789"/>
    <lineage>
        <taxon>Bacteria</taxon>
        <taxon>Pseudomonadati</taxon>
        <taxon>Pseudomonadota</taxon>
        <taxon>Gammaproteobacteria</taxon>
        <taxon>Alteromonadales</taxon>
        <taxon>Alteromonadaceae</taxon>
        <taxon>Paraglaciecola</taxon>
    </lineage>
</organism>
<name>A0A136A137_9ALTE</name>
<evidence type="ECO:0000313" key="7">
    <source>
        <dbReference type="EMBL" id="KXI28939.1"/>
    </source>
</evidence>
<keyword evidence="3 5" id="KW-1133">Transmembrane helix</keyword>
<dbReference type="GO" id="GO:0005886">
    <property type="term" value="C:plasma membrane"/>
    <property type="evidence" value="ECO:0007669"/>
    <property type="project" value="InterPro"/>
</dbReference>
<dbReference type="Proteomes" id="UP000070299">
    <property type="component" value="Unassembled WGS sequence"/>
</dbReference>
<evidence type="ECO:0000256" key="3">
    <source>
        <dbReference type="ARBA" id="ARBA00022989"/>
    </source>
</evidence>
<gene>
    <name evidence="7" type="ORF">AX660_12185</name>
</gene>
<dbReference type="Pfam" id="PF06305">
    <property type="entry name" value="LapA_dom"/>
    <property type="match status" value="1"/>
</dbReference>